<evidence type="ECO:0000313" key="4">
    <source>
        <dbReference type="EMBL" id="OGZ18941.1"/>
    </source>
</evidence>
<feature type="domain" description="Polysaccharide biosynthesis protein CapD-like" evidence="3">
    <location>
        <begin position="277"/>
        <end position="560"/>
    </location>
</feature>
<comment type="similarity">
    <text evidence="1">Belongs to the polysaccharide synthase family.</text>
</comment>
<dbReference type="Proteomes" id="UP000176755">
    <property type="component" value="Unassembled WGS sequence"/>
</dbReference>
<evidence type="ECO:0000313" key="5">
    <source>
        <dbReference type="Proteomes" id="UP000176755"/>
    </source>
</evidence>
<proteinExistence type="inferred from homology"/>
<dbReference type="EMBL" id="MHLY01000004">
    <property type="protein sequence ID" value="OGZ18941.1"/>
    <property type="molecule type" value="Genomic_DNA"/>
</dbReference>
<dbReference type="STRING" id="1801663.A2175_02215"/>
<dbReference type="PANTHER" id="PTHR43318:SF1">
    <property type="entry name" value="POLYSACCHARIDE BIOSYNTHESIS PROTEIN EPSC-RELATED"/>
    <property type="match status" value="1"/>
</dbReference>
<dbReference type="InterPro" id="IPR003869">
    <property type="entry name" value="Polysac_CapD-like"/>
</dbReference>
<dbReference type="Pfam" id="PF02719">
    <property type="entry name" value="Polysacc_synt_2"/>
    <property type="match status" value="1"/>
</dbReference>
<feature type="transmembrane region" description="Helical" evidence="2">
    <location>
        <begin position="66"/>
        <end position="85"/>
    </location>
</feature>
<dbReference type="Pfam" id="PF13727">
    <property type="entry name" value="CoA_binding_3"/>
    <property type="match status" value="1"/>
</dbReference>
<protein>
    <recommendedName>
        <fullName evidence="3">Polysaccharide biosynthesis protein CapD-like domain-containing protein</fullName>
    </recommendedName>
</protein>
<keyword evidence="2" id="KW-0472">Membrane</keyword>
<dbReference type="PANTHER" id="PTHR43318">
    <property type="entry name" value="UDP-N-ACETYLGLUCOSAMINE 4,6-DEHYDRATASE"/>
    <property type="match status" value="1"/>
</dbReference>
<dbReference type="CDD" id="cd05237">
    <property type="entry name" value="UDP_invert_4-6DH_SDR_e"/>
    <property type="match status" value="1"/>
</dbReference>
<evidence type="ECO:0000256" key="2">
    <source>
        <dbReference type="SAM" id="Phobius"/>
    </source>
</evidence>
<reference evidence="4 5" key="1">
    <citation type="journal article" date="2016" name="Nat. Commun.">
        <title>Thousands of microbial genomes shed light on interconnected biogeochemical processes in an aquifer system.</title>
        <authorList>
            <person name="Anantharaman K."/>
            <person name="Brown C.T."/>
            <person name="Hug L.A."/>
            <person name="Sharon I."/>
            <person name="Castelle C.J."/>
            <person name="Probst A.J."/>
            <person name="Thomas B.C."/>
            <person name="Singh A."/>
            <person name="Wilkins M.J."/>
            <person name="Karaoz U."/>
            <person name="Brodie E.L."/>
            <person name="Williams K.H."/>
            <person name="Hubbard S.S."/>
            <person name="Banfield J.F."/>
        </authorList>
    </citation>
    <scope>NUCLEOTIDE SEQUENCE [LARGE SCALE GENOMIC DNA]</scope>
</reference>
<keyword evidence="2" id="KW-1133">Transmembrane helix</keyword>
<feature type="transmembrane region" description="Helical" evidence="2">
    <location>
        <begin position="35"/>
        <end position="54"/>
    </location>
</feature>
<name>A0A1G2E113_9BACT</name>
<gene>
    <name evidence="4" type="ORF">A2175_02215</name>
</gene>
<dbReference type="InterPro" id="IPR051203">
    <property type="entry name" value="Polysaccharide_Synthase-Rel"/>
</dbReference>
<sequence>MADAVLISFSVFLAFIVRFEGQIPFRYLLNIEGIILLSLIITLPVFYFSKLYYFSWSYVSTEELISLTRGTFLSFLFLAASFFILKDHPIFSGFPRSTLFITYFFVFLLCGGLRFAKRIHSQIFPKERSGAEKTLIVGAGDAGEQILRNILSSRPSQYLPIGFVDDSPAKQGILIHNLKVLGRIKDIPRITKEERIEGLIIAMASAGSKTIREAVEQGRKAGLRKIKIIPPIGELISGETKIGVGVLRDVEMEDLLGREPVSLDQKAIENFIKNKKVLITGGAGSIGSELCRQIAKFNPASLLVLDQDETGIFNISEELKNKFPKLKIVSLIADIQDKPKIKQIFEKFSPQIIFHAAAYKHVPLMEEHPDEAIKNNVFGVKTLAEFSLKYGVEKFIFISTDKAVNPSSVMGATKRVGEMICQVLNQKNDTKFISVRFGNVLDSRGSVIPIFREQIKKRGPVEITHPEMKRFFMVTSEACLLVMQAGAMGKGGEVFVLDMGKPVKILDLAKEMIRLSGLEPDKDVPIVYTKPRPGEKLVEEILTAEEGTVATQNQKIFMAKLSHINQEKLNSGLKKLEKAGYNGDKETIIKTLKELIPLYVRKN</sequence>
<keyword evidence="2" id="KW-0812">Transmembrane</keyword>
<comment type="caution">
    <text evidence="4">The sequence shown here is derived from an EMBL/GenBank/DDBJ whole genome shotgun (WGS) entry which is preliminary data.</text>
</comment>
<dbReference type="SUPFAM" id="SSF51735">
    <property type="entry name" value="NAD(P)-binding Rossmann-fold domains"/>
    <property type="match status" value="2"/>
</dbReference>
<dbReference type="AlphaFoldDB" id="A0A1G2E113"/>
<evidence type="ECO:0000256" key="1">
    <source>
        <dbReference type="ARBA" id="ARBA00007430"/>
    </source>
</evidence>
<dbReference type="InterPro" id="IPR036291">
    <property type="entry name" value="NAD(P)-bd_dom_sf"/>
</dbReference>
<feature type="transmembrane region" description="Helical" evidence="2">
    <location>
        <begin position="97"/>
        <end position="116"/>
    </location>
</feature>
<organism evidence="4 5">
    <name type="scientific">Candidatus Nealsonbacteria bacterium RBG_13_42_11</name>
    <dbReference type="NCBI Taxonomy" id="1801663"/>
    <lineage>
        <taxon>Bacteria</taxon>
        <taxon>Candidatus Nealsoniibacteriota</taxon>
    </lineage>
</organism>
<evidence type="ECO:0000259" key="3">
    <source>
        <dbReference type="Pfam" id="PF02719"/>
    </source>
</evidence>
<accession>A0A1G2E113</accession>
<dbReference type="Gene3D" id="3.40.50.720">
    <property type="entry name" value="NAD(P)-binding Rossmann-like Domain"/>
    <property type="match status" value="2"/>
</dbReference>